<evidence type="ECO:0000259" key="12">
    <source>
        <dbReference type="Pfam" id="PF01225"/>
    </source>
</evidence>
<evidence type="ECO:0000256" key="6">
    <source>
        <dbReference type="ARBA" id="ARBA00022960"/>
    </source>
</evidence>
<dbReference type="Pfam" id="PF08245">
    <property type="entry name" value="Mur_ligase_M"/>
    <property type="match status" value="1"/>
</dbReference>
<comment type="subcellular location">
    <subcellularLocation>
        <location evidence="10 11">Cytoplasm</location>
    </subcellularLocation>
</comment>
<dbReference type="EMBL" id="AZDJ01000032">
    <property type="protein sequence ID" value="KRK70420.1"/>
    <property type="molecule type" value="Genomic_DNA"/>
</dbReference>
<keyword evidence="2 10" id="KW-0436">Ligase</keyword>
<keyword evidence="3 10" id="KW-0132">Cell division</keyword>
<evidence type="ECO:0000256" key="9">
    <source>
        <dbReference type="ARBA" id="ARBA00023316"/>
    </source>
</evidence>
<dbReference type="STRING" id="1291734.FD02_GL000485"/>
<dbReference type="InterPro" id="IPR051046">
    <property type="entry name" value="MurCDEF_CellWall_CoF430Synth"/>
</dbReference>
<keyword evidence="5 10" id="KW-0067">ATP-binding</keyword>
<dbReference type="NCBIfam" id="TIGR01143">
    <property type="entry name" value="murF"/>
    <property type="match status" value="1"/>
</dbReference>
<dbReference type="Gene3D" id="3.90.190.20">
    <property type="entry name" value="Mur ligase, C-terminal domain"/>
    <property type="match status" value="1"/>
</dbReference>
<dbReference type="Pfam" id="PF01225">
    <property type="entry name" value="Mur_ligase"/>
    <property type="match status" value="1"/>
</dbReference>
<dbReference type="GO" id="GO:0047480">
    <property type="term" value="F:UDP-N-acetylmuramoyl-tripeptide-D-alanyl-D-alanine ligase activity"/>
    <property type="evidence" value="ECO:0007669"/>
    <property type="project" value="UniProtKB-UniRule"/>
</dbReference>
<dbReference type="GO" id="GO:0071555">
    <property type="term" value="P:cell wall organization"/>
    <property type="evidence" value="ECO:0007669"/>
    <property type="project" value="UniProtKB-KW"/>
</dbReference>
<comment type="caution">
    <text evidence="15">The sequence shown here is derived from an EMBL/GenBank/DDBJ whole genome shotgun (WGS) entry which is preliminary data.</text>
</comment>
<keyword evidence="8 10" id="KW-0131">Cell cycle</keyword>
<reference evidence="15 16" key="1">
    <citation type="journal article" date="2015" name="Genome Announc.">
        <title>Expanding the biotechnology potential of lactobacilli through comparative genomics of 213 strains and associated genera.</title>
        <authorList>
            <person name="Sun Z."/>
            <person name="Harris H.M."/>
            <person name="McCann A."/>
            <person name="Guo C."/>
            <person name="Argimon S."/>
            <person name="Zhang W."/>
            <person name="Yang X."/>
            <person name="Jeffery I.B."/>
            <person name="Cooney J.C."/>
            <person name="Kagawa T.F."/>
            <person name="Liu W."/>
            <person name="Song Y."/>
            <person name="Salvetti E."/>
            <person name="Wrobel A."/>
            <person name="Rasinkangas P."/>
            <person name="Parkhill J."/>
            <person name="Rea M.C."/>
            <person name="O'Sullivan O."/>
            <person name="Ritari J."/>
            <person name="Douillard F.P."/>
            <person name="Paul Ross R."/>
            <person name="Yang R."/>
            <person name="Briner A.E."/>
            <person name="Felis G.E."/>
            <person name="de Vos W.M."/>
            <person name="Barrangou R."/>
            <person name="Klaenhammer T.R."/>
            <person name="Caufield P.W."/>
            <person name="Cui Y."/>
            <person name="Zhang H."/>
            <person name="O'Toole P.W."/>
        </authorList>
    </citation>
    <scope>NUCLEOTIDE SEQUENCE [LARGE SCALE GENOMIC DNA]</scope>
    <source>
        <strain evidence="15 16">JCM 17158</strain>
    </source>
</reference>
<dbReference type="GO" id="GO:0005524">
    <property type="term" value="F:ATP binding"/>
    <property type="evidence" value="ECO:0007669"/>
    <property type="project" value="UniProtKB-UniRule"/>
</dbReference>
<dbReference type="PATRIC" id="fig|1291734.4.peg.499"/>
<keyword evidence="4 10" id="KW-0547">Nucleotide-binding</keyword>
<feature type="domain" description="Mur ligase N-terminal catalytic" evidence="12">
    <location>
        <begin position="51"/>
        <end position="122"/>
    </location>
</feature>
<comment type="pathway">
    <text evidence="10 11">Cell wall biogenesis; peptidoglycan biosynthesis.</text>
</comment>
<dbReference type="InterPro" id="IPR013221">
    <property type="entry name" value="Mur_ligase_cen"/>
</dbReference>
<keyword evidence="9 10" id="KW-0961">Cell wall biogenesis/degradation</keyword>
<dbReference type="PANTHER" id="PTHR43024:SF1">
    <property type="entry name" value="UDP-N-ACETYLMURAMOYL-TRIPEPTIDE--D-ALANYL-D-ALANINE LIGASE"/>
    <property type="match status" value="1"/>
</dbReference>
<protein>
    <recommendedName>
        <fullName evidence="10 11">UDP-N-acetylmuramoyl-tripeptide--D-alanyl-D-alanine ligase</fullName>
        <ecNumber evidence="10 11">6.3.2.10</ecNumber>
    </recommendedName>
    <alternativeName>
        <fullName evidence="10">D-alanyl-D-alanine-adding enzyme</fullName>
    </alternativeName>
</protein>
<comment type="catalytic activity">
    <reaction evidence="10">
        <text>UDP-N-acetyl-alpha-D-muramoyl-L-alanyl-gamma-D-glutamyl-L-lysine + D-alanyl-D-alanine + ATP = UDP-N-acetyl-alpha-D-muramoyl-L-alanyl-gamma-D-glutamyl-L-lysyl-D-alanyl-D-alanine + ADP + phosphate + H(+)</text>
        <dbReference type="Rhea" id="RHEA:16085"/>
        <dbReference type="ChEBI" id="CHEBI:15378"/>
        <dbReference type="ChEBI" id="CHEBI:30616"/>
        <dbReference type="ChEBI" id="CHEBI:43474"/>
        <dbReference type="ChEBI" id="CHEBI:57822"/>
        <dbReference type="ChEBI" id="CHEBI:70758"/>
        <dbReference type="ChEBI" id="CHEBI:83903"/>
        <dbReference type="ChEBI" id="CHEBI:456216"/>
        <dbReference type="EC" id="6.3.2.10"/>
    </reaction>
</comment>
<feature type="domain" description="Mur ligase C-terminal" evidence="13">
    <location>
        <begin position="343"/>
        <end position="469"/>
    </location>
</feature>
<dbReference type="InterPro" id="IPR036565">
    <property type="entry name" value="Mur-like_cat_sf"/>
</dbReference>
<evidence type="ECO:0000259" key="14">
    <source>
        <dbReference type="Pfam" id="PF08245"/>
    </source>
</evidence>
<evidence type="ECO:0000256" key="3">
    <source>
        <dbReference type="ARBA" id="ARBA00022618"/>
    </source>
</evidence>
<dbReference type="InterPro" id="IPR004101">
    <property type="entry name" value="Mur_ligase_C"/>
</dbReference>
<dbReference type="GO" id="GO:0008766">
    <property type="term" value="F:UDP-N-acetylmuramoylalanyl-D-glutamyl-2,6-diaminopimelate-D-alanyl-D-alanine ligase activity"/>
    <property type="evidence" value="ECO:0007669"/>
    <property type="project" value="RHEA"/>
</dbReference>
<evidence type="ECO:0000256" key="2">
    <source>
        <dbReference type="ARBA" id="ARBA00022598"/>
    </source>
</evidence>
<dbReference type="Gene3D" id="3.40.1390.10">
    <property type="entry name" value="MurE/MurF, N-terminal domain"/>
    <property type="match status" value="1"/>
</dbReference>
<proteinExistence type="inferred from homology"/>
<dbReference type="PANTHER" id="PTHR43024">
    <property type="entry name" value="UDP-N-ACETYLMURAMOYL-TRIPEPTIDE--D-ALANYL-D-ALANINE LIGASE"/>
    <property type="match status" value="1"/>
</dbReference>
<keyword evidence="1 10" id="KW-0963">Cytoplasm</keyword>
<dbReference type="HAMAP" id="MF_02019">
    <property type="entry name" value="MurF"/>
    <property type="match status" value="1"/>
</dbReference>
<dbReference type="InterPro" id="IPR000713">
    <property type="entry name" value="Mur_ligase_N"/>
</dbReference>
<name>A0A0R1JPW9_9LACO</name>
<dbReference type="GO" id="GO:0009252">
    <property type="term" value="P:peptidoglycan biosynthetic process"/>
    <property type="evidence" value="ECO:0007669"/>
    <property type="project" value="UniProtKB-UniRule"/>
</dbReference>
<evidence type="ECO:0000256" key="11">
    <source>
        <dbReference type="RuleBase" id="RU004136"/>
    </source>
</evidence>
<dbReference type="EC" id="6.3.2.10" evidence="10 11"/>
<dbReference type="GO" id="GO:0051301">
    <property type="term" value="P:cell division"/>
    <property type="evidence" value="ECO:0007669"/>
    <property type="project" value="UniProtKB-KW"/>
</dbReference>
<dbReference type="SUPFAM" id="SSF53623">
    <property type="entry name" value="MurD-like peptide ligases, catalytic domain"/>
    <property type="match status" value="1"/>
</dbReference>
<keyword evidence="7 10" id="KW-0573">Peptidoglycan synthesis</keyword>
<dbReference type="SUPFAM" id="SSF53244">
    <property type="entry name" value="MurD-like peptide ligases, peptide-binding domain"/>
    <property type="match status" value="1"/>
</dbReference>
<evidence type="ECO:0000256" key="5">
    <source>
        <dbReference type="ARBA" id="ARBA00022840"/>
    </source>
</evidence>
<comment type="catalytic activity">
    <reaction evidence="11">
        <text>D-alanyl-D-alanine + UDP-N-acetyl-alpha-D-muramoyl-L-alanyl-gamma-D-glutamyl-meso-2,6-diaminopimelate + ATP = UDP-N-acetyl-alpha-D-muramoyl-L-alanyl-gamma-D-glutamyl-meso-2,6-diaminopimeloyl-D-alanyl-D-alanine + ADP + phosphate + H(+)</text>
        <dbReference type="Rhea" id="RHEA:28374"/>
        <dbReference type="ChEBI" id="CHEBI:15378"/>
        <dbReference type="ChEBI" id="CHEBI:30616"/>
        <dbReference type="ChEBI" id="CHEBI:43474"/>
        <dbReference type="ChEBI" id="CHEBI:57822"/>
        <dbReference type="ChEBI" id="CHEBI:61386"/>
        <dbReference type="ChEBI" id="CHEBI:83905"/>
        <dbReference type="ChEBI" id="CHEBI:456216"/>
        <dbReference type="EC" id="6.3.2.10"/>
    </reaction>
</comment>
<sequence>MAFGSGVILRYTGQAEQDAGTERTIMKMKLAEIARVVGATCATGDADSPTVTGVCFDTRQLQPGDLFIPLNGERDGHSFIPQAAAAGAAATFVAADHAPITTSLPMLVVPDPLTALQQLAQYYLLMKVNPKVVAITGSNGKTTTKDMTAAVLATQYHVVKTPDNYNNEIGVPMTILGMETNTEVLVLEMGMDRSGQLHHMSTLTEPDVAVITMIGEAHIEFFKTRDKIADAKLEITDGLKEDGTFIYNGDEPLLRERATAVPQQQKTFGLDPQNNLFAKDIESFETHTDFSLSKWPDLRFTIPVMGEYNVTNALAAILVGRRFHVKPEAIQSALAHFTITANRTQWLTGDAGEQLLSDVYNANPTAMKLVLRDFAGFPCTGRRIAVIGDMLELGDATAELHAGVADALAPEQIPVVYLYGSAVQALRDRLATTYPAEAVHYYPQDRQADLIADLQRTVRYDDIVLLKASHGLHLENVVDALVAGTHA</sequence>
<evidence type="ECO:0000256" key="7">
    <source>
        <dbReference type="ARBA" id="ARBA00022984"/>
    </source>
</evidence>
<dbReference type="InterPro" id="IPR005863">
    <property type="entry name" value="UDP-N-AcMur_synth"/>
</dbReference>
<dbReference type="InterPro" id="IPR036615">
    <property type="entry name" value="Mur_ligase_C_dom_sf"/>
</dbReference>
<dbReference type="Gene3D" id="3.40.1190.10">
    <property type="entry name" value="Mur-like, catalytic domain"/>
    <property type="match status" value="1"/>
</dbReference>
<dbReference type="GO" id="GO:0008360">
    <property type="term" value="P:regulation of cell shape"/>
    <property type="evidence" value="ECO:0007669"/>
    <property type="project" value="UniProtKB-KW"/>
</dbReference>
<evidence type="ECO:0000259" key="13">
    <source>
        <dbReference type="Pfam" id="PF02875"/>
    </source>
</evidence>
<evidence type="ECO:0000313" key="15">
    <source>
        <dbReference type="EMBL" id="KRK70420.1"/>
    </source>
</evidence>
<dbReference type="GO" id="GO:0005737">
    <property type="term" value="C:cytoplasm"/>
    <property type="evidence" value="ECO:0007669"/>
    <property type="project" value="UniProtKB-SubCell"/>
</dbReference>
<evidence type="ECO:0000256" key="10">
    <source>
        <dbReference type="HAMAP-Rule" id="MF_02019"/>
    </source>
</evidence>
<dbReference type="InterPro" id="IPR035911">
    <property type="entry name" value="MurE/MurF_N"/>
</dbReference>
<feature type="domain" description="Mur ligase central" evidence="14">
    <location>
        <begin position="135"/>
        <end position="319"/>
    </location>
</feature>
<keyword evidence="6 10" id="KW-0133">Cell shape</keyword>
<evidence type="ECO:0000313" key="16">
    <source>
        <dbReference type="Proteomes" id="UP000051804"/>
    </source>
</evidence>
<dbReference type="Proteomes" id="UP000051804">
    <property type="component" value="Unassembled WGS sequence"/>
</dbReference>
<dbReference type="SUPFAM" id="SSF63418">
    <property type="entry name" value="MurE/MurF N-terminal domain"/>
    <property type="match status" value="1"/>
</dbReference>
<dbReference type="Pfam" id="PF02875">
    <property type="entry name" value="Mur_ligase_C"/>
    <property type="match status" value="1"/>
</dbReference>
<dbReference type="AlphaFoldDB" id="A0A0R1JPW9"/>
<evidence type="ECO:0000256" key="1">
    <source>
        <dbReference type="ARBA" id="ARBA00022490"/>
    </source>
</evidence>
<organism evidence="15 16">
    <name type="scientific">Lacticaseibacillus nasuensis JCM 17158</name>
    <dbReference type="NCBI Taxonomy" id="1291734"/>
    <lineage>
        <taxon>Bacteria</taxon>
        <taxon>Bacillati</taxon>
        <taxon>Bacillota</taxon>
        <taxon>Bacilli</taxon>
        <taxon>Lactobacillales</taxon>
        <taxon>Lactobacillaceae</taxon>
        <taxon>Lacticaseibacillus</taxon>
    </lineage>
</organism>
<comment type="similarity">
    <text evidence="10">Belongs to the MurCDEF family. MurF subfamily.</text>
</comment>
<accession>A0A0R1JPW9</accession>
<gene>
    <name evidence="10" type="primary">murF</name>
    <name evidence="15" type="ORF">FD02_GL000485</name>
</gene>
<evidence type="ECO:0000256" key="8">
    <source>
        <dbReference type="ARBA" id="ARBA00023306"/>
    </source>
</evidence>
<keyword evidence="16" id="KW-1185">Reference proteome</keyword>
<comment type="function">
    <text evidence="10 11">Involved in cell wall formation. Catalyzes the final step in the synthesis of UDP-N-acetylmuramoyl-pentapeptide, the precursor of murein.</text>
</comment>
<dbReference type="UniPathway" id="UPA00219"/>
<evidence type="ECO:0000256" key="4">
    <source>
        <dbReference type="ARBA" id="ARBA00022741"/>
    </source>
</evidence>
<feature type="binding site" evidence="10">
    <location>
        <begin position="137"/>
        <end position="143"/>
    </location>
    <ligand>
        <name>ATP</name>
        <dbReference type="ChEBI" id="CHEBI:30616"/>
    </ligand>
</feature>